<evidence type="ECO:0000256" key="2">
    <source>
        <dbReference type="ARBA" id="ARBA00022475"/>
    </source>
</evidence>
<dbReference type="Proteomes" id="UP000317429">
    <property type="component" value="Chromosome"/>
</dbReference>
<evidence type="ECO:0000256" key="6">
    <source>
        <dbReference type="SAM" id="Phobius"/>
    </source>
</evidence>
<dbReference type="GO" id="GO:0005886">
    <property type="term" value="C:plasma membrane"/>
    <property type="evidence" value="ECO:0007669"/>
    <property type="project" value="UniProtKB-SubCell"/>
</dbReference>
<organism evidence="7 8">
    <name type="scientific">Pirellulimonas nuda</name>
    <dbReference type="NCBI Taxonomy" id="2528009"/>
    <lineage>
        <taxon>Bacteria</taxon>
        <taxon>Pseudomonadati</taxon>
        <taxon>Planctomycetota</taxon>
        <taxon>Planctomycetia</taxon>
        <taxon>Pirellulales</taxon>
        <taxon>Lacipirellulaceae</taxon>
        <taxon>Pirellulimonas</taxon>
    </lineage>
</organism>
<keyword evidence="4 6" id="KW-1133">Transmembrane helix</keyword>
<dbReference type="RefSeq" id="WP_145291790.1">
    <property type="nucleotide sequence ID" value="NZ_CP036291.1"/>
</dbReference>
<evidence type="ECO:0000256" key="1">
    <source>
        <dbReference type="ARBA" id="ARBA00004651"/>
    </source>
</evidence>
<dbReference type="AlphaFoldDB" id="A0A518DJH1"/>
<dbReference type="NCBIfam" id="TIGR02229">
    <property type="entry name" value="caa3_sub_IV"/>
    <property type="match status" value="1"/>
</dbReference>
<sequence length="118" mass="12707">MSHAHDSTVPHHHVTSGAVLIATFIALVALTVLTSVLAQVDMGRADIFVTLGIAVVKSAMVALIFMHLLHDKLFNGVILLSAIVFMALFLGIVLMDSGQYEAQIRDYVEDQQALLPPA</sequence>
<keyword evidence="2" id="KW-1003">Cell membrane</keyword>
<name>A0A518DJH1_9BACT</name>
<evidence type="ECO:0000313" key="7">
    <source>
        <dbReference type="EMBL" id="QDU91627.1"/>
    </source>
</evidence>
<feature type="transmembrane region" description="Helical" evidence="6">
    <location>
        <begin position="74"/>
        <end position="95"/>
    </location>
</feature>
<feature type="transmembrane region" description="Helical" evidence="6">
    <location>
        <begin position="47"/>
        <end position="68"/>
    </location>
</feature>
<evidence type="ECO:0000313" key="8">
    <source>
        <dbReference type="Proteomes" id="UP000317429"/>
    </source>
</evidence>
<keyword evidence="3 6" id="KW-0812">Transmembrane</keyword>
<dbReference type="OrthoDB" id="282123at2"/>
<comment type="subcellular location">
    <subcellularLocation>
        <location evidence="1">Cell membrane</location>
        <topology evidence="1">Multi-pass membrane protein</topology>
    </subcellularLocation>
</comment>
<dbReference type="InterPro" id="IPR005171">
    <property type="entry name" value="Cyt_c_oxidase_su4_prok"/>
</dbReference>
<feature type="transmembrane region" description="Helical" evidence="6">
    <location>
        <begin position="20"/>
        <end position="40"/>
    </location>
</feature>
<dbReference type="KEGG" id="pnd:Pla175_50570"/>
<evidence type="ECO:0000256" key="4">
    <source>
        <dbReference type="ARBA" id="ARBA00022989"/>
    </source>
</evidence>
<dbReference type="InterPro" id="IPR011743">
    <property type="entry name" value="Caa3_sub_IV"/>
</dbReference>
<evidence type="ECO:0000256" key="5">
    <source>
        <dbReference type="ARBA" id="ARBA00023136"/>
    </source>
</evidence>
<proteinExistence type="predicted"/>
<reference evidence="7 8" key="1">
    <citation type="submission" date="2019-02" db="EMBL/GenBank/DDBJ databases">
        <title>Deep-cultivation of Planctomycetes and their phenomic and genomic characterization uncovers novel biology.</title>
        <authorList>
            <person name="Wiegand S."/>
            <person name="Jogler M."/>
            <person name="Boedeker C."/>
            <person name="Pinto D."/>
            <person name="Vollmers J."/>
            <person name="Rivas-Marin E."/>
            <person name="Kohn T."/>
            <person name="Peeters S.H."/>
            <person name="Heuer A."/>
            <person name="Rast P."/>
            <person name="Oberbeckmann S."/>
            <person name="Bunk B."/>
            <person name="Jeske O."/>
            <person name="Meyerdierks A."/>
            <person name="Storesund J.E."/>
            <person name="Kallscheuer N."/>
            <person name="Luecker S."/>
            <person name="Lage O.M."/>
            <person name="Pohl T."/>
            <person name="Merkel B.J."/>
            <person name="Hornburger P."/>
            <person name="Mueller R.-W."/>
            <person name="Bruemmer F."/>
            <person name="Labrenz M."/>
            <person name="Spormann A.M."/>
            <person name="Op den Camp H."/>
            <person name="Overmann J."/>
            <person name="Amann R."/>
            <person name="Jetten M.S.M."/>
            <person name="Mascher T."/>
            <person name="Medema M.H."/>
            <person name="Devos D.P."/>
            <person name="Kaster A.-K."/>
            <person name="Ovreas L."/>
            <person name="Rohde M."/>
            <person name="Galperin M.Y."/>
            <person name="Jogler C."/>
        </authorList>
    </citation>
    <scope>NUCLEOTIDE SEQUENCE [LARGE SCALE GENOMIC DNA]</scope>
    <source>
        <strain evidence="7 8">Pla175</strain>
    </source>
</reference>
<evidence type="ECO:0000256" key="3">
    <source>
        <dbReference type="ARBA" id="ARBA00022692"/>
    </source>
</evidence>
<keyword evidence="8" id="KW-1185">Reference proteome</keyword>
<keyword evidence="5 6" id="KW-0472">Membrane</keyword>
<protein>
    <submittedName>
        <fullName evidence="7">Uncharacterized protein</fullName>
    </submittedName>
</protein>
<dbReference type="EMBL" id="CP036291">
    <property type="protein sequence ID" value="QDU91627.1"/>
    <property type="molecule type" value="Genomic_DNA"/>
</dbReference>
<accession>A0A518DJH1</accession>
<dbReference type="Pfam" id="PF03626">
    <property type="entry name" value="COX4_pro"/>
    <property type="match status" value="1"/>
</dbReference>
<gene>
    <name evidence="7" type="ORF">Pla175_50570</name>
</gene>